<dbReference type="NCBIfam" id="NF004679">
    <property type="entry name" value="PRK06019.1-5"/>
    <property type="match status" value="1"/>
</dbReference>
<proteinExistence type="inferred from homology"/>
<dbReference type="Pfam" id="PF22660">
    <property type="entry name" value="RS_preATP-grasp-like"/>
    <property type="match status" value="1"/>
</dbReference>
<comment type="caution">
    <text evidence="7">The sequence shown here is derived from an EMBL/GenBank/DDBJ whole genome shotgun (WGS) entry which is preliminary data.</text>
</comment>
<dbReference type="InterPro" id="IPR054350">
    <property type="entry name" value="PurT/PurK_preATP-grasp"/>
</dbReference>
<dbReference type="InterPro" id="IPR016185">
    <property type="entry name" value="PreATP-grasp_dom_sf"/>
</dbReference>
<dbReference type="Pfam" id="PF17769">
    <property type="entry name" value="PurK_C"/>
    <property type="match status" value="1"/>
</dbReference>
<evidence type="ECO:0000256" key="5">
    <source>
        <dbReference type="RuleBase" id="RU361200"/>
    </source>
</evidence>
<dbReference type="PROSITE" id="PS50975">
    <property type="entry name" value="ATP_GRASP"/>
    <property type="match status" value="1"/>
</dbReference>
<sequence length="383" mass="39617">MSGPLLPGGAPIGILGGGQLGRMLALAARRSGYRVAVIAPGGAATPAGQVADAAHDAAPSAELMRSLAPGLGVLTYEFENLPAEAVAAAAEAVPVRPSPEALRTTQNRALEKAFLHRHGLPTVAFERVAGAAEAEAAAERLGGACVLKSAGLGYDGKGQAVAETPAEAADAWAAVGADEAVVEARVELAMEVSVVAARGVDGELAHYGVTENRHRHHVLDLSVADAELDPALRDEAVAIARAVGEGLDLVGTFCVEFFVATDGRLLVNEIAPRPHNSGHLTLEAAATSQFDQQLRAVCGLPLGSPRRLAPAAMANLLGDVWAAGAPRWAEAFADPDATLHLYGKEEARPGRKMGHITVLGSDRHDAAERALDLRRRLTTHVVS</sequence>
<reference evidence="7 8" key="1">
    <citation type="journal article" date="2020" name="Microorganisms">
        <title>Osmotic Adaptation and Compatible Solute Biosynthesis of Phototrophic Bacteria as Revealed from Genome Analyses.</title>
        <authorList>
            <person name="Imhoff J.F."/>
            <person name="Rahn T."/>
            <person name="Kunzel S."/>
            <person name="Keller A."/>
            <person name="Neulinger S.C."/>
        </authorList>
    </citation>
    <scope>NUCLEOTIDE SEQUENCE [LARGE SCALE GENOMIC DNA]</scope>
    <source>
        <strain evidence="7 8">DSM 15116</strain>
    </source>
</reference>
<comment type="catalytic activity">
    <reaction evidence="4 5">
        <text>5-amino-1-(5-phospho-beta-D-ribosyl)imidazole + hydrogencarbonate + ATP = 5-carboxyamino-1-(5-phospho-D-ribosyl)imidazole + ADP + phosphate + 2 H(+)</text>
        <dbReference type="Rhea" id="RHEA:19317"/>
        <dbReference type="ChEBI" id="CHEBI:15378"/>
        <dbReference type="ChEBI" id="CHEBI:17544"/>
        <dbReference type="ChEBI" id="CHEBI:30616"/>
        <dbReference type="ChEBI" id="CHEBI:43474"/>
        <dbReference type="ChEBI" id="CHEBI:58730"/>
        <dbReference type="ChEBI" id="CHEBI:137981"/>
        <dbReference type="ChEBI" id="CHEBI:456216"/>
        <dbReference type="EC" id="6.3.4.18"/>
    </reaction>
</comment>
<dbReference type="Gene3D" id="3.30.470.20">
    <property type="entry name" value="ATP-grasp fold, B domain"/>
    <property type="match status" value="1"/>
</dbReference>
<dbReference type="InterPro" id="IPR013815">
    <property type="entry name" value="ATP_grasp_subdomain_1"/>
</dbReference>
<dbReference type="Gene3D" id="3.40.50.20">
    <property type="match status" value="1"/>
</dbReference>
<name>A0ABS1E882_9GAMM</name>
<evidence type="ECO:0000256" key="4">
    <source>
        <dbReference type="HAMAP-Rule" id="MF_01928"/>
    </source>
</evidence>
<comment type="subunit">
    <text evidence="4 5">Homodimer.</text>
</comment>
<feature type="domain" description="ATP-grasp" evidence="6">
    <location>
        <begin position="112"/>
        <end position="298"/>
    </location>
</feature>
<evidence type="ECO:0000256" key="2">
    <source>
        <dbReference type="ARBA" id="ARBA00022755"/>
    </source>
</evidence>
<dbReference type="NCBIfam" id="TIGR01161">
    <property type="entry name" value="purK"/>
    <property type="match status" value="1"/>
</dbReference>
<accession>A0ABS1E882</accession>
<feature type="binding site" evidence="4">
    <location>
        <position position="108"/>
    </location>
    <ligand>
        <name>ATP</name>
        <dbReference type="ChEBI" id="CHEBI:30616"/>
    </ligand>
</feature>
<dbReference type="SUPFAM" id="SSF51246">
    <property type="entry name" value="Rudiment single hybrid motif"/>
    <property type="match status" value="1"/>
</dbReference>
<dbReference type="InterPro" id="IPR005875">
    <property type="entry name" value="PurK"/>
</dbReference>
<dbReference type="EMBL" id="NRSH01000107">
    <property type="protein sequence ID" value="MBK1727168.1"/>
    <property type="molecule type" value="Genomic_DNA"/>
</dbReference>
<feature type="binding site" evidence="4">
    <location>
        <position position="191"/>
    </location>
    <ligand>
        <name>ATP</name>
        <dbReference type="ChEBI" id="CHEBI:30616"/>
    </ligand>
</feature>
<comment type="function">
    <text evidence="4">Catalyzes the ATP-dependent conversion of 5-aminoimidazole ribonucleotide (AIR) and HCO(3)(-) to N5-carboxyaminoimidazole ribonucleotide (N5-CAIR).</text>
</comment>
<dbReference type="NCBIfam" id="NF004676">
    <property type="entry name" value="PRK06019.1-2"/>
    <property type="match status" value="1"/>
</dbReference>
<comment type="pathway">
    <text evidence="4 5">Purine metabolism; IMP biosynthesis via de novo pathway; 5-amino-1-(5-phospho-D-ribosyl)imidazole-4-carboxylate from 5-amino-1-(5-phospho-D-ribosyl)imidazole (N5-CAIR route): step 1/2.</text>
</comment>
<dbReference type="PANTHER" id="PTHR11609:SF5">
    <property type="entry name" value="PHOSPHORIBOSYLAMINOIMIDAZOLE CARBOXYLASE"/>
    <property type="match status" value="1"/>
</dbReference>
<organism evidence="7 8">
    <name type="scientific">Halorhodospira neutriphila</name>
    <dbReference type="NCBI Taxonomy" id="168379"/>
    <lineage>
        <taxon>Bacteria</taxon>
        <taxon>Pseudomonadati</taxon>
        <taxon>Pseudomonadota</taxon>
        <taxon>Gammaproteobacteria</taxon>
        <taxon>Chromatiales</taxon>
        <taxon>Ectothiorhodospiraceae</taxon>
        <taxon>Halorhodospira</taxon>
    </lineage>
</organism>
<dbReference type="Proteomes" id="UP000738126">
    <property type="component" value="Unassembled WGS sequence"/>
</dbReference>
<gene>
    <name evidence="4 5" type="primary">purK</name>
    <name evidence="7" type="ORF">CKO13_09080</name>
</gene>
<dbReference type="Pfam" id="PF02222">
    <property type="entry name" value="ATP-grasp"/>
    <property type="match status" value="1"/>
</dbReference>
<dbReference type="HAMAP" id="MF_01928">
    <property type="entry name" value="PurK"/>
    <property type="match status" value="1"/>
</dbReference>
<dbReference type="InterPro" id="IPR003135">
    <property type="entry name" value="ATP-grasp_carboxylate-amine"/>
</dbReference>
<feature type="binding site" evidence="4">
    <location>
        <position position="148"/>
    </location>
    <ligand>
        <name>ATP</name>
        <dbReference type="ChEBI" id="CHEBI:30616"/>
    </ligand>
</feature>
<dbReference type="InterPro" id="IPR011054">
    <property type="entry name" value="Rudment_hybrid_motif"/>
</dbReference>
<evidence type="ECO:0000259" key="6">
    <source>
        <dbReference type="PROSITE" id="PS50975"/>
    </source>
</evidence>
<dbReference type="SUPFAM" id="SSF52440">
    <property type="entry name" value="PreATP-grasp domain"/>
    <property type="match status" value="1"/>
</dbReference>
<dbReference type="EC" id="6.3.4.18" evidence="4 5"/>
<evidence type="ECO:0000313" key="7">
    <source>
        <dbReference type="EMBL" id="MBK1727168.1"/>
    </source>
</evidence>
<feature type="binding site" evidence="4">
    <location>
        <begin position="268"/>
        <end position="269"/>
    </location>
    <ligand>
        <name>ATP</name>
        <dbReference type="ChEBI" id="CHEBI:30616"/>
    </ligand>
</feature>
<feature type="binding site" evidence="4">
    <location>
        <begin position="183"/>
        <end position="186"/>
    </location>
    <ligand>
        <name>ATP</name>
        <dbReference type="ChEBI" id="CHEBI:30616"/>
    </ligand>
</feature>
<dbReference type="RefSeq" id="WP_200259898.1">
    <property type="nucleotide sequence ID" value="NZ_NRSH01000107.1"/>
</dbReference>
<dbReference type="PANTHER" id="PTHR11609">
    <property type="entry name" value="PURINE BIOSYNTHESIS PROTEIN 6/7, PUR6/7"/>
    <property type="match status" value="1"/>
</dbReference>
<feature type="binding site" evidence="4">
    <location>
        <position position="214"/>
    </location>
    <ligand>
        <name>ATP</name>
        <dbReference type="ChEBI" id="CHEBI:30616"/>
    </ligand>
</feature>
<feature type="binding site" evidence="4">
    <location>
        <begin position="153"/>
        <end position="159"/>
    </location>
    <ligand>
        <name>ATP</name>
        <dbReference type="ChEBI" id="CHEBI:30616"/>
    </ligand>
</feature>
<dbReference type="Gene3D" id="3.30.1490.20">
    <property type="entry name" value="ATP-grasp fold, A domain"/>
    <property type="match status" value="1"/>
</dbReference>
<evidence type="ECO:0000256" key="1">
    <source>
        <dbReference type="ARBA" id="ARBA00022741"/>
    </source>
</evidence>
<comment type="function">
    <text evidence="5">Catalyzes the ATP-dependent conversion of 5-aminoimidazole ribonucleotide (AIR) and HCO(3)- to N5-carboxyaminoimidazole ribonucleotide (N5-CAIR).</text>
</comment>
<keyword evidence="3 4" id="KW-0067">ATP-binding</keyword>
<keyword evidence="4 5" id="KW-0436">Ligase</keyword>
<dbReference type="InterPro" id="IPR011761">
    <property type="entry name" value="ATP-grasp"/>
</dbReference>
<dbReference type="InterPro" id="IPR040686">
    <property type="entry name" value="PurK_C"/>
</dbReference>
<keyword evidence="8" id="KW-1185">Reference proteome</keyword>
<keyword evidence="2 4" id="KW-0658">Purine biosynthesis</keyword>
<keyword evidence="1 4" id="KW-0547">Nucleotide-binding</keyword>
<comment type="similarity">
    <text evidence="4 5">Belongs to the PurK/PurT family.</text>
</comment>
<evidence type="ECO:0000256" key="3">
    <source>
        <dbReference type="ARBA" id="ARBA00022840"/>
    </source>
</evidence>
<protein>
    <recommendedName>
        <fullName evidence="4 5">N5-carboxyaminoimidazole ribonucleotide synthase</fullName>
        <shortName evidence="4 5">N5-CAIR synthase</shortName>
        <ecNumber evidence="4 5">6.3.4.18</ecNumber>
    </recommendedName>
    <alternativeName>
        <fullName evidence="4 5">5-(carboxyamino)imidazole ribonucleotide synthetase</fullName>
    </alternativeName>
</protein>
<dbReference type="SUPFAM" id="SSF56059">
    <property type="entry name" value="Glutathione synthetase ATP-binding domain-like"/>
    <property type="match status" value="1"/>
</dbReference>
<evidence type="ECO:0000313" key="8">
    <source>
        <dbReference type="Proteomes" id="UP000738126"/>
    </source>
</evidence>